<dbReference type="AlphaFoldDB" id="A0A1Y2CI87"/>
<dbReference type="Gene3D" id="1.50.40.10">
    <property type="entry name" value="Mitochondrial carrier domain"/>
    <property type="match status" value="1"/>
</dbReference>
<accession>A0A1Y2CI87</accession>
<evidence type="ECO:0000256" key="1">
    <source>
        <dbReference type="ARBA" id="ARBA00004141"/>
    </source>
</evidence>
<evidence type="ECO:0000256" key="6">
    <source>
        <dbReference type="RuleBase" id="RU000488"/>
    </source>
</evidence>
<keyword evidence="8" id="KW-1185">Reference proteome</keyword>
<dbReference type="PANTHER" id="PTHR46974">
    <property type="entry name" value="MITOCHONDRIAL GTP/GDP CARRIER PROTEIN 1"/>
    <property type="match status" value="1"/>
</dbReference>
<reference evidence="7 8" key="1">
    <citation type="submission" date="2016-07" db="EMBL/GenBank/DDBJ databases">
        <title>Pervasive Adenine N6-methylation of Active Genes in Fungi.</title>
        <authorList>
            <consortium name="DOE Joint Genome Institute"/>
            <person name="Mondo S.J."/>
            <person name="Dannebaum R.O."/>
            <person name="Kuo R.C."/>
            <person name="Labutti K."/>
            <person name="Haridas S."/>
            <person name="Kuo A."/>
            <person name="Salamov A."/>
            <person name="Ahrendt S.R."/>
            <person name="Lipzen A."/>
            <person name="Sullivan W."/>
            <person name="Andreopoulos W.B."/>
            <person name="Clum A."/>
            <person name="Lindquist E."/>
            <person name="Daum C."/>
            <person name="Ramamoorthy G.K."/>
            <person name="Gryganskyi A."/>
            <person name="Culley D."/>
            <person name="Magnuson J.K."/>
            <person name="James T.Y."/>
            <person name="O'Malley M.A."/>
            <person name="Stajich J.E."/>
            <person name="Spatafora J.W."/>
            <person name="Visel A."/>
            <person name="Grigoriev I.V."/>
        </authorList>
    </citation>
    <scope>NUCLEOTIDE SEQUENCE [LARGE SCALE GENOMIC DNA]</scope>
    <source>
        <strain evidence="7 8">JEL800</strain>
    </source>
</reference>
<dbReference type="EMBL" id="MCGO01000018">
    <property type="protein sequence ID" value="ORY46025.1"/>
    <property type="molecule type" value="Genomic_DNA"/>
</dbReference>
<dbReference type="GO" id="GO:0005739">
    <property type="term" value="C:mitochondrion"/>
    <property type="evidence" value="ECO:0007669"/>
    <property type="project" value="TreeGrafter"/>
</dbReference>
<proteinExistence type="inferred from homology"/>
<dbReference type="SUPFAM" id="SSF103506">
    <property type="entry name" value="Mitochondrial carrier"/>
    <property type="match status" value="1"/>
</dbReference>
<evidence type="ECO:0000256" key="5">
    <source>
        <dbReference type="PROSITE-ProRule" id="PRU00282"/>
    </source>
</evidence>
<sequence>MGLHHESTGSKASKGVIGAGVAGFLELFMFHPLDTAAKRLINHRGWANEPGGFAKVVFKEAANQSLVKKVGSLYRAFGYAVGYKMLQRALQFGSHPIVNDYIKEKYLPFYKEQFGDRWAKTMISGTSGIFIGTFEVILLPLDALKVKRQTGVQFMSSKPIAPATPTPGPVNNKAYSTSTKPLSGLHTAIQQNSITTNARAMARQSPFLLAGLYRGATWTAARNSIGLFALFGASTFVKEDIFKLGAPGAAPATVSQLFVASLAGAFSSIAVAAPFDVIKVRMQATSIDAGRISGIELLKVLVKNEGLWALTKGVVPKMIASGPKVAFSFTVAQWLTEYFGRM</sequence>
<dbReference type="GO" id="GO:0001409">
    <property type="term" value="F:guanine nucleotide transmembrane transporter activity"/>
    <property type="evidence" value="ECO:0007669"/>
    <property type="project" value="TreeGrafter"/>
</dbReference>
<evidence type="ECO:0000256" key="3">
    <source>
        <dbReference type="ARBA" id="ARBA00022989"/>
    </source>
</evidence>
<keyword evidence="6" id="KW-0813">Transport</keyword>
<dbReference type="GO" id="GO:0016020">
    <property type="term" value="C:membrane"/>
    <property type="evidence" value="ECO:0007669"/>
    <property type="project" value="UniProtKB-SubCell"/>
</dbReference>
<evidence type="ECO:0000256" key="4">
    <source>
        <dbReference type="ARBA" id="ARBA00023136"/>
    </source>
</evidence>
<dbReference type="InterPro" id="IPR023395">
    <property type="entry name" value="MCP_dom_sf"/>
</dbReference>
<feature type="repeat" description="Solcar" evidence="5">
    <location>
        <begin position="251"/>
        <end position="338"/>
    </location>
</feature>
<organism evidence="7 8">
    <name type="scientific">Rhizoclosmatium globosum</name>
    <dbReference type="NCBI Taxonomy" id="329046"/>
    <lineage>
        <taxon>Eukaryota</taxon>
        <taxon>Fungi</taxon>
        <taxon>Fungi incertae sedis</taxon>
        <taxon>Chytridiomycota</taxon>
        <taxon>Chytridiomycota incertae sedis</taxon>
        <taxon>Chytridiomycetes</taxon>
        <taxon>Chytridiales</taxon>
        <taxon>Chytriomycetaceae</taxon>
        <taxon>Rhizoclosmatium</taxon>
    </lineage>
</organism>
<dbReference type="PROSITE" id="PS50920">
    <property type="entry name" value="SOLCAR"/>
    <property type="match status" value="1"/>
</dbReference>
<protein>
    <submittedName>
        <fullName evidence="7">Mitochondrial carrier</fullName>
    </submittedName>
</protein>
<comment type="subcellular location">
    <subcellularLocation>
        <location evidence="1">Membrane</location>
        <topology evidence="1">Multi-pass membrane protein</topology>
    </subcellularLocation>
</comment>
<dbReference type="InterPro" id="IPR053042">
    <property type="entry name" value="Mito_GTP/GDP_Carrier"/>
</dbReference>
<comment type="caution">
    <text evidence="7">The sequence shown here is derived from an EMBL/GenBank/DDBJ whole genome shotgun (WGS) entry which is preliminary data.</text>
</comment>
<keyword evidence="3" id="KW-1133">Transmembrane helix</keyword>
<dbReference type="Pfam" id="PF00153">
    <property type="entry name" value="Mito_carr"/>
    <property type="match status" value="1"/>
</dbReference>
<evidence type="ECO:0000256" key="2">
    <source>
        <dbReference type="ARBA" id="ARBA00022692"/>
    </source>
</evidence>
<evidence type="ECO:0000313" key="8">
    <source>
        <dbReference type="Proteomes" id="UP000193642"/>
    </source>
</evidence>
<keyword evidence="2 5" id="KW-0812">Transmembrane</keyword>
<comment type="similarity">
    <text evidence="6">Belongs to the mitochondrial carrier (TC 2.A.29) family.</text>
</comment>
<gene>
    <name evidence="7" type="ORF">BCR33DRAFT_849656</name>
</gene>
<dbReference type="Proteomes" id="UP000193642">
    <property type="component" value="Unassembled WGS sequence"/>
</dbReference>
<dbReference type="PANTHER" id="PTHR46974:SF1">
    <property type="entry name" value="MITOCHONDRIAL GTP_GDP CARRIER PROTEIN 1"/>
    <property type="match status" value="1"/>
</dbReference>
<dbReference type="OrthoDB" id="409947at2759"/>
<name>A0A1Y2CI87_9FUNG</name>
<dbReference type="InterPro" id="IPR018108">
    <property type="entry name" value="MCP_transmembrane"/>
</dbReference>
<evidence type="ECO:0000313" key="7">
    <source>
        <dbReference type="EMBL" id="ORY46025.1"/>
    </source>
</evidence>
<keyword evidence="4 5" id="KW-0472">Membrane</keyword>